<keyword evidence="1 3" id="KW-0378">Hydrolase</keyword>
<protein>
    <submittedName>
        <fullName evidence="3">Alpha/beta hydrolase</fullName>
    </submittedName>
</protein>
<evidence type="ECO:0000256" key="1">
    <source>
        <dbReference type="ARBA" id="ARBA00022801"/>
    </source>
</evidence>
<dbReference type="PRINTS" id="PR00412">
    <property type="entry name" value="EPOXHYDRLASE"/>
</dbReference>
<dbReference type="Proteomes" id="UP001183410">
    <property type="component" value="Unassembled WGS sequence"/>
</dbReference>
<evidence type="ECO:0000313" key="4">
    <source>
        <dbReference type="Proteomes" id="UP001183410"/>
    </source>
</evidence>
<feature type="domain" description="AB hydrolase-1" evidence="2">
    <location>
        <begin position="23"/>
        <end position="253"/>
    </location>
</feature>
<gene>
    <name evidence="3" type="ORF">RM844_11160</name>
</gene>
<dbReference type="InterPro" id="IPR029058">
    <property type="entry name" value="AB_hydrolase_fold"/>
</dbReference>
<dbReference type="SUPFAM" id="SSF53474">
    <property type="entry name" value="alpha/beta-Hydrolases"/>
    <property type="match status" value="1"/>
</dbReference>
<dbReference type="PANTHER" id="PTHR43798">
    <property type="entry name" value="MONOACYLGLYCEROL LIPASE"/>
    <property type="match status" value="1"/>
</dbReference>
<dbReference type="Pfam" id="PF00561">
    <property type="entry name" value="Abhydrolase_1"/>
    <property type="match status" value="1"/>
</dbReference>
<dbReference type="EMBL" id="JAVREO010000005">
    <property type="protein sequence ID" value="MDT0266850.1"/>
    <property type="molecule type" value="Genomic_DNA"/>
</dbReference>
<keyword evidence="4" id="KW-1185">Reference proteome</keyword>
<dbReference type="PANTHER" id="PTHR43798:SF31">
    <property type="entry name" value="AB HYDROLASE SUPERFAMILY PROTEIN YCLE"/>
    <property type="match status" value="1"/>
</dbReference>
<dbReference type="InterPro" id="IPR000639">
    <property type="entry name" value="Epox_hydrolase-like"/>
</dbReference>
<sequence length="289" mass="30564">MIRQIEVPQGQLAVETTGDDAAPPVVLLHSGVADRRMWDGVVPALAERYRVVRHDMTGFGESTPPTGPYRNTDDLLAVLDAVGAPRAAVIGSSFGGLVSLAFAVERPERVAALGLLAAPLPDHDWSAAMAEYAAAEEAALARADLDAAVSSNLDMWVRGPARSWDETLRRHAATVREAMRVALANQQLTETHERGDLPDVDAALAGLGVPTLVAVGEDDLPDFHTIADRLARSIRGAAGPHRLPAVGHLIPVEQPAVTAELLRTFLDGLDTFDAPAGRASRDDPAGLGR</sequence>
<reference evidence="4" key="1">
    <citation type="submission" date="2023-07" db="EMBL/GenBank/DDBJ databases">
        <title>30 novel species of actinomycetes from the DSMZ collection.</title>
        <authorList>
            <person name="Nouioui I."/>
        </authorList>
    </citation>
    <scope>NUCLEOTIDE SEQUENCE [LARGE SCALE GENOMIC DNA]</scope>
    <source>
        <strain evidence="4">DSM 44915</strain>
    </source>
</reference>
<dbReference type="PRINTS" id="PR00111">
    <property type="entry name" value="ABHYDROLASE"/>
</dbReference>
<organism evidence="3 4">
    <name type="scientific">Streptomyces chisholmiae</name>
    <dbReference type="NCBI Taxonomy" id="3075540"/>
    <lineage>
        <taxon>Bacteria</taxon>
        <taxon>Bacillati</taxon>
        <taxon>Actinomycetota</taxon>
        <taxon>Actinomycetes</taxon>
        <taxon>Kitasatosporales</taxon>
        <taxon>Streptomycetaceae</taxon>
        <taxon>Streptomyces</taxon>
    </lineage>
</organism>
<comment type="caution">
    <text evidence="3">The sequence shown here is derived from an EMBL/GenBank/DDBJ whole genome shotgun (WGS) entry which is preliminary data.</text>
</comment>
<evidence type="ECO:0000313" key="3">
    <source>
        <dbReference type="EMBL" id="MDT0266850.1"/>
    </source>
</evidence>
<accession>A0ABU2JPD4</accession>
<dbReference type="InterPro" id="IPR000073">
    <property type="entry name" value="AB_hydrolase_1"/>
</dbReference>
<dbReference type="InterPro" id="IPR050266">
    <property type="entry name" value="AB_hydrolase_sf"/>
</dbReference>
<dbReference type="GO" id="GO:0016787">
    <property type="term" value="F:hydrolase activity"/>
    <property type="evidence" value="ECO:0007669"/>
    <property type="project" value="UniProtKB-KW"/>
</dbReference>
<dbReference type="Gene3D" id="3.40.50.1820">
    <property type="entry name" value="alpha/beta hydrolase"/>
    <property type="match status" value="1"/>
</dbReference>
<name>A0ABU2JPD4_9ACTN</name>
<proteinExistence type="predicted"/>
<dbReference type="RefSeq" id="WP_311666890.1">
    <property type="nucleotide sequence ID" value="NZ_JAVREO010000005.1"/>
</dbReference>
<evidence type="ECO:0000259" key="2">
    <source>
        <dbReference type="Pfam" id="PF00561"/>
    </source>
</evidence>